<dbReference type="Pfam" id="PF17555">
    <property type="entry name" value="TssN"/>
    <property type="match status" value="1"/>
</dbReference>
<accession>A0A521DLX1</accession>
<keyword evidence="1" id="KW-0812">Transmembrane</keyword>
<evidence type="ECO:0000313" key="3">
    <source>
        <dbReference type="Proteomes" id="UP000316916"/>
    </source>
</evidence>
<dbReference type="Proteomes" id="UP000316916">
    <property type="component" value="Unassembled WGS sequence"/>
</dbReference>
<name>A0A521DLX1_9FLAO</name>
<feature type="transmembrane region" description="Helical" evidence="1">
    <location>
        <begin position="113"/>
        <end position="131"/>
    </location>
</feature>
<dbReference type="InterPro" id="IPR035177">
    <property type="entry name" value="TssN"/>
</dbReference>
<feature type="transmembrane region" description="Helical" evidence="1">
    <location>
        <begin position="79"/>
        <end position="101"/>
    </location>
</feature>
<protein>
    <recommendedName>
        <fullName evidence="4">TssN family type VI secretion system protein</fullName>
    </recommendedName>
</protein>
<evidence type="ECO:0000313" key="2">
    <source>
        <dbReference type="EMBL" id="SMO72697.1"/>
    </source>
</evidence>
<feature type="transmembrane region" description="Helical" evidence="1">
    <location>
        <begin position="15"/>
        <end position="33"/>
    </location>
</feature>
<dbReference type="EMBL" id="FXTC01000005">
    <property type="protein sequence ID" value="SMO72697.1"/>
    <property type="molecule type" value="Genomic_DNA"/>
</dbReference>
<feature type="transmembrane region" description="Helical" evidence="1">
    <location>
        <begin position="48"/>
        <end position="67"/>
    </location>
</feature>
<evidence type="ECO:0000256" key="1">
    <source>
        <dbReference type="SAM" id="Phobius"/>
    </source>
</evidence>
<keyword evidence="3" id="KW-1185">Reference proteome</keyword>
<sequence>MQLKKYFMNLLEPEILVFILVLLSVCIILTAIFRRRIPDFKSIYGSKFNSYLLGVMIVSSLIGFVGYNQLFADHIQLEFIFYQLSSLAVGSLHCYIYRTFFRKFGDEVKGLEYFFVLLMIGYSIIPFALIYTFFNGIQFVFLMSGQYVLFFLPTVLNETFNRAMAIPPQIYRTWHFPENYKNLPGVTDEEMKDLVVFTLLIDKDRNAKNYSAYKAKGPTRIDFGRLFYSFILDYNEKNSESEIKVEGENGFYDWVFFLRPKWYESTKYVDADLPLYMNGIEENSVVICARAQHMIVEENLNDNDNIPDFEYKEREYDELK</sequence>
<gene>
    <name evidence="2" type="ORF">SAMN06265171_105264</name>
</gene>
<keyword evidence="1" id="KW-0472">Membrane</keyword>
<dbReference type="AlphaFoldDB" id="A0A521DLX1"/>
<reference evidence="2 3" key="1">
    <citation type="submission" date="2017-05" db="EMBL/GenBank/DDBJ databases">
        <authorList>
            <person name="Varghese N."/>
            <person name="Submissions S."/>
        </authorList>
    </citation>
    <scope>NUCLEOTIDE SEQUENCE [LARGE SCALE GENOMIC DNA]</scope>
    <source>
        <strain evidence="2 3">DSM 29371</strain>
    </source>
</reference>
<proteinExistence type="predicted"/>
<evidence type="ECO:0008006" key="4">
    <source>
        <dbReference type="Google" id="ProtNLM"/>
    </source>
</evidence>
<organism evidence="2 3">
    <name type="scientific">Chryseobacterium rhizoplanae</name>
    <dbReference type="NCBI Taxonomy" id="1609531"/>
    <lineage>
        <taxon>Bacteria</taxon>
        <taxon>Pseudomonadati</taxon>
        <taxon>Bacteroidota</taxon>
        <taxon>Flavobacteriia</taxon>
        <taxon>Flavobacteriales</taxon>
        <taxon>Weeksellaceae</taxon>
        <taxon>Chryseobacterium group</taxon>
        <taxon>Chryseobacterium</taxon>
    </lineage>
</organism>
<keyword evidence="1" id="KW-1133">Transmembrane helix</keyword>